<keyword evidence="4 6" id="KW-1133">Transmembrane helix</keyword>
<evidence type="ECO:0000256" key="3">
    <source>
        <dbReference type="ARBA" id="ARBA00022692"/>
    </source>
</evidence>
<keyword evidence="3 6" id="KW-0812">Transmembrane</keyword>
<dbReference type="GO" id="GO:0005886">
    <property type="term" value="C:plasma membrane"/>
    <property type="evidence" value="ECO:0007669"/>
    <property type="project" value="UniProtKB-SubCell"/>
</dbReference>
<sequence length="304" mass="33135">MPGFSLELAFLVLTAGSSLLLLGLGLRGTVGEARLKRRLTRLSEQPQEGAASGQIAWLRPFEPILVGGGKDREEILRHLRAAGYYDPGALMVFAGLRFAAMLLTILGTGLALWLLGLWSGVARFYPLAAGGVVYIAAKVVLRSLASVRLRRVNAELPFVLDVLLLMLESGISLDQCFRSVAQGDGNAMPHVRQSMRALVEDLQRGMAYDQALDRWADRLGVPGIREVAALFKQTLLYGTELGPALREFVREFSDRRVSSAKESIGRKTTQMTIVMIIFLMPALFIVLTAPAIVTILTTLTGLGR</sequence>
<comment type="caution">
    <text evidence="8">The sequence shown here is derived from an EMBL/GenBank/DDBJ whole genome shotgun (WGS) entry which is preliminary data.</text>
</comment>
<evidence type="ECO:0000256" key="1">
    <source>
        <dbReference type="ARBA" id="ARBA00004651"/>
    </source>
</evidence>
<dbReference type="InterPro" id="IPR042094">
    <property type="entry name" value="T2SS_GspF_sf"/>
</dbReference>
<evidence type="ECO:0000256" key="5">
    <source>
        <dbReference type="ARBA" id="ARBA00023136"/>
    </source>
</evidence>
<reference evidence="8" key="1">
    <citation type="submission" date="2020-06" db="EMBL/GenBank/DDBJ databases">
        <title>Stable isotope informed genome-resolved metagenomics uncovers potential trophic interactions in rhizosphere soil.</title>
        <authorList>
            <person name="Starr E.P."/>
            <person name="Shi S."/>
            <person name="Blazewicz S.J."/>
            <person name="Koch B.J."/>
            <person name="Probst A.J."/>
            <person name="Hungate B.A."/>
            <person name="Pett-Ridge J."/>
            <person name="Firestone M.K."/>
            <person name="Banfield J.F."/>
        </authorList>
    </citation>
    <scope>NUCLEOTIDE SEQUENCE</scope>
    <source>
        <strain evidence="8">YM_69_17</strain>
    </source>
</reference>
<proteinExistence type="predicted"/>
<organism evidence="8 9">
    <name type="scientific">Inquilinus limosus</name>
    <dbReference type="NCBI Taxonomy" id="171674"/>
    <lineage>
        <taxon>Bacteria</taxon>
        <taxon>Pseudomonadati</taxon>
        <taxon>Pseudomonadota</taxon>
        <taxon>Alphaproteobacteria</taxon>
        <taxon>Rhodospirillales</taxon>
        <taxon>Rhodospirillaceae</taxon>
        <taxon>Inquilinus</taxon>
    </lineage>
</organism>
<dbReference type="InterPro" id="IPR018076">
    <property type="entry name" value="T2SS_GspF_dom"/>
</dbReference>
<feature type="transmembrane region" description="Helical" evidence="6">
    <location>
        <begin position="6"/>
        <end position="26"/>
    </location>
</feature>
<evidence type="ECO:0000313" key="8">
    <source>
        <dbReference type="EMBL" id="MBW8725521.1"/>
    </source>
</evidence>
<feature type="domain" description="Type II secretion system protein GspF" evidence="7">
    <location>
        <begin position="160"/>
        <end position="288"/>
    </location>
</feature>
<evidence type="ECO:0000256" key="4">
    <source>
        <dbReference type="ARBA" id="ARBA00022989"/>
    </source>
</evidence>
<feature type="transmembrane region" description="Helical" evidence="6">
    <location>
        <begin position="273"/>
        <end position="296"/>
    </location>
</feature>
<evidence type="ECO:0000256" key="2">
    <source>
        <dbReference type="ARBA" id="ARBA00022475"/>
    </source>
</evidence>
<evidence type="ECO:0000256" key="6">
    <source>
        <dbReference type="SAM" id="Phobius"/>
    </source>
</evidence>
<protein>
    <submittedName>
        <fullName evidence="8">Type II secretion system F family protein</fullName>
    </submittedName>
</protein>
<dbReference type="Pfam" id="PF00482">
    <property type="entry name" value="T2SSF"/>
    <property type="match status" value="1"/>
</dbReference>
<evidence type="ECO:0000259" key="7">
    <source>
        <dbReference type="Pfam" id="PF00482"/>
    </source>
</evidence>
<gene>
    <name evidence="8" type="ORF">JF625_10250</name>
</gene>
<dbReference type="Proteomes" id="UP000700706">
    <property type="component" value="Unassembled WGS sequence"/>
</dbReference>
<dbReference type="PANTHER" id="PTHR35007:SF2">
    <property type="entry name" value="PILUS ASSEMBLE PROTEIN"/>
    <property type="match status" value="1"/>
</dbReference>
<comment type="subcellular location">
    <subcellularLocation>
        <location evidence="1">Cell membrane</location>
        <topology evidence="1">Multi-pass membrane protein</topology>
    </subcellularLocation>
</comment>
<dbReference type="EMBL" id="JAEKLZ010000174">
    <property type="protein sequence ID" value="MBW8725521.1"/>
    <property type="molecule type" value="Genomic_DNA"/>
</dbReference>
<dbReference type="Gene3D" id="1.20.81.30">
    <property type="entry name" value="Type II secretion system (T2SS), domain F"/>
    <property type="match status" value="1"/>
</dbReference>
<feature type="transmembrane region" description="Helical" evidence="6">
    <location>
        <begin position="124"/>
        <end position="141"/>
    </location>
</feature>
<accession>A0A952FNK0</accession>
<evidence type="ECO:0000313" key="9">
    <source>
        <dbReference type="Proteomes" id="UP000700706"/>
    </source>
</evidence>
<keyword evidence="2" id="KW-1003">Cell membrane</keyword>
<dbReference type="AlphaFoldDB" id="A0A952FNK0"/>
<feature type="transmembrane region" description="Helical" evidence="6">
    <location>
        <begin position="98"/>
        <end position="118"/>
    </location>
</feature>
<keyword evidence="5 6" id="KW-0472">Membrane</keyword>
<name>A0A952FNK0_9PROT</name>
<dbReference type="PANTHER" id="PTHR35007">
    <property type="entry name" value="INTEGRAL MEMBRANE PROTEIN-RELATED"/>
    <property type="match status" value="1"/>
</dbReference>